<feature type="region of interest" description="Disordered" evidence="1">
    <location>
        <begin position="644"/>
        <end position="680"/>
    </location>
</feature>
<gene>
    <name evidence="2" type="ORF">RDB_LOCUS78937</name>
</gene>
<organism evidence="2 3">
    <name type="scientific">Rhizoctonia solani</name>
    <dbReference type="NCBI Taxonomy" id="456999"/>
    <lineage>
        <taxon>Eukaryota</taxon>
        <taxon>Fungi</taxon>
        <taxon>Dikarya</taxon>
        <taxon>Basidiomycota</taxon>
        <taxon>Agaricomycotina</taxon>
        <taxon>Agaricomycetes</taxon>
        <taxon>Cantharellales</taxon>
        <taxon>Ceratobasidiaceae</taxon>
        <taxon>Rhizoctonia</taxon>
    </lineage>
</organism>
<evidence type="ECO:0000313" key="3">
    <source>
        <dbReference type="Proteomes" id="UP000663861"/>
    </source>
</evidence>
<evidence type="ECO:0000313" key="2">
    <source>
        <dbReference type="EMBL" id="CAE6468842.1"/>
    </source>
</evidence>
<comment type="caution">
    <text evidence="2">The sequence shown here is derived from an EMBL/GenBank/DDBJ whole genome shotgun (WGS) entry which is preliminary data.</text>
</comment>
<feature type="region of interest" description="Disordered" evidence="1">
    <location>
        <begin position="518"/>
        <end position="547"/>
    </location>
</feature>
<protein>
    <submittedName>
        <fullName evidence="2">Uncharacterized protein</fullName>
    </submittedName>
</protein>
<reference evidence="2" key="1">
    <citation type="submission" date="2021-01" db="EMBL/GenBank/DDBJ databases">
        <authorList>
            <person name="Kaushik A."/>
        </authorList>
    </citation>
    <scope>NUCLEOTIDE SEQUENCE</scope>
    <source>
        <strain evidence="2">AG4-RS23</strain>
    </source>
</reference>
<proteinExistence type="predicted"/>
<name>A0A8H3BX97_9AGAM</name>
<accession>A0A8H3BX97</accession>
<feature type="region of interest" description="Disordered" evidence="1">
    <location>
        <begin position="19"/>
        <end position="41"/>
    </location>
</feature>
<evidence type="ECO:0000256" key="1">
    <source>
        <dbReference type="SAM" id="MobiDB-lite"/>
    </source>
</evidence>
<dbReference type="Proteomes" id="UP000663861">
    <property type="component" value="Unassembled WGS sequence"/>
</dbReference>
<dbReference type="EMBL" id="CAJMWY010001490">
    <property type="protein sequence ID" value="CAE6468842.1"/>
    <property type="molecule type" value="Genomic_DNA"/>
</dbReference>
<feature type="compositionally biased region" description="Acidic residues" evidence="1">
    <location>
        <begin position="669"/>
        <end position="680"/>
    </location>
</feature>
<sequence length="701" mass="75538">MASHASWPGAMPARVKPHAYQLGSDHGSPNHPTPPSTISYALPSNADYDYVPNDGHTNTPILANQSNDVRPGINAATINPRLRLQLKGSGLLDSYTLPNGSPVSGTIFPTITLFPSLPCVPPVGPSNTTSPLGFEAAVDEDDIVTEHIAIATGAPRAQQNCRFRLSSYRFIFNSDRQSPAPVQPNPGPSQRIFSVPVPTFEVPPEVPLPPSAESSCISVVHPTNLNAGVNEILRRLRSFSLSPGSPFARTGLNHSHSSDLGRVTRVSPPNIHHLHAITWGRPRSICSREFATCDRSVIPYYSSLDFGSDTSSGLSNYNSFLVTSTPVNHRSRAPFGYDDSDVQAGSSTGVEQYSESATGPPVSLYTRGYPEEPTLDTGKAFSTSTPLQRSTKVALALNYGLTSALPSDPLAYVHRPLQFGWINGVRTSFPFREDPEYPNQADSGQVVCTTTWGGFECTFSSSSESSASYTGIVGNGSEWSPFGPAIHPEAFEGTTLASTEDKLARLVHVRPLASVTALQGAQTDSSPPIRPMECDESDESLPPTPCPPPRELRQYPLVGNAYSHAIESFPSAAVNPENTLPPLGYPENPSEVTLPSIEQVFAEVDDGEVLEGVNESEELEETGENGTWDTPAQSWGWQVLGELQGSGGYASEWPDVEDERNGSESGHEGDDEDESDDKDECYEYLPEDELEGLEYVQFASA</sequence>
<feature type="region of interest" description="Disordered" evidence="1">
    <location>
        <begin position="336"/>
        <end position="364"/>
    </location>
</feature>
<feature type="compositionally biased region" description="Basic and acidic residues" evidence="1">
    <location>
        <begin position="659"/>
        <end position="668"/>
    </location>
</feature>
<feature type="compositionally biased region" description="Polar residues" evidence="1">
    <location>
        <begin position="343"/>
        <end position="357"/>
    </location>
</feature>
<dbReference type="AlphaFoldDB" id="A0A8H3BX97"/>